<dbReference type="Proteomes" id="UP000075473">
    <property type="component" value="Unassembled WGS sequence"/>
</dbReference>
<feature type="non-terminal residue" evidence="1">
    <location>
        <position position="1"/>
    </location>
</feature>
<dbReference type="EMBL" id="LHZA01000117">
    <property type="protein sequence ID" value="KXU97802.1"/>
    <property type="molecule type" value="Genomic_DNA"/>
</dbReference>
<sequence>CPNGRDHLNITVWIAFDRLDEAFAGYADTELPALRALLRTYLDLLEFNKIKIKLFVRRDLFSRITAGGFVNLTHIHARKLEISWREPDLLNLLSRRIRENNAFCKVFGLEELNDRDIFDALFPPQVDFGTRKPGTWVWMMRRIRDGNDVKSPRNLIDLIQLSQDAQLKREDIEERPIGSRPIFEPGALRNGLADLSVRRVTDTLFAEAGTAVQAIEKFRGGKAEHNLASICDLLGLTPGEAKIQIRALTVIGFLEEIKDNFKVPSLYREGMKITQGKALGVAAVDSDDDE</sequence>
<reference evidence="1 2" key="1">
    <citation type="submission" date="2015-06" db="EMBL/GenBank/DDBJ databases">
        <title>Improved classification and identification of acetic acid bacteria using matrix-assisted laser desorption/ionization time-of-flight mass spectrometry; Gluconobacter nephelii and Gluconobacter uchimurae are later heterotypic synonyms of Gluconobacter japonicus and Gluconobacter oxydans, respectively.</title>
        <authorList>
            <person name="Li L."/>
            <person name="Cleenwerck I."/>
            <person name="De Vuyst L."/>
            <person name="Vandamme P."/>
        </authorList>
    </citation>
    <scope>NUCLEOTIDE SEQUENCE [LARGE SCALE GENOMIC DNA]</scope>
    <source>
        <strain evidence="1 2">LMG 1625</strain>
    </source>
</reference>
<name>A0A149QKI1_9PROT</name>
<dbReference type="RefSeq" id="WP_209436652.1">
    <property type="nucleotide sequence ID" value="NZ_LHZA01000117.1"/>
</dbReference>
<protein>
    <submittedName>
        <fullName evidence="1">Uncharacterized protein</fullName>
    </submittedName>
</protein>
<accession>A0A149QKI1</accession>
<organism evidence="1 2">
    <name type="scientific">Acetobacter cerevisiae</name>
    <dbReference type="NCBI Taxonomy" id="178900"/>
    <lineage>
        <taxon>Bacteria</taxon>
        <taxon>Pseudomonadati</taxon>
        <taxon>Pseudomonadota</taxon>
        <taxon>Alphaproteobacteria</taxon>
        <taxon>Acetobacterales</taxon>
        <taxon>Acetobacteraceae</taxon>
        <taxon>Acetobacter</taxon>
    </lineage>
</organism>
<dbReference type="NCBIfam" id="NF047389">
    <property type="entry name" value="ATPase_Sll1717"/>
    <property type="match status" value="1"/>
</dbReference>
<evidence type="ECO:0000313" key="2">
    <source>
        <dbReference type="Proteomes" id="UP000075473"/>
    </source>
</evidence>
<evidence type="ECO:0000313" key="1">
    <source>
        <dbReference type="EMBL" id="KXU97802.1"/>
    </source>
</evidence>
<proteinExistence type="predicted"/>
<dbReference type="AlphaFoldDB" id="A0A149QKI1"/>
<gene>
    <name evidence="1" type="ORF">AD928_03370</name>
</gene>
<comment type="caution">
    <text evidence="1">The sequence shown here is derived from an EMBL/GenBank/DDBJ whole genome shotgun (WGS) entry which is preliminary data.</text>
</comment>
<dbReference type="PATRIC" id="fig|178900.5.peg.1749"/>
<dbReference type="InterPro" id="IPR059206">
    <property type="entry name" value="Sll1717-like"/>
</dbReference>